<dbReference type="SMART" id="SM00387">
    <property type="entry name" value="HATPase_c"/>
    <property type="match status" value="1"/>
</dbReference>
<dbReference type="PANTHER" id="PTHR45436:SF5">
    <property type="entry name" value="SENSOR HISTIDINE KINASE TRCS"/>
    <property type="match status" value="1"/>
</dbReference>
<keyword evidence="9 10" id="KW-0472">Membrane</keyword>
<proteinExistence type="predicted"/>
<dbReference type="SUPFAM" id="SSF55874">
    <property type="entry name" value="ATPase domain of HSP90 chaperone/DNA topoisomerase II/histidine kinase"/>
    <property type="match status" value="1"/>
</dbReference>
<reference evidence="13" key="1">
    <citation type="journal article" date="2019" name="Int. J. Syst. Evol. Microbiol.">
        <title>The Global Catalogue of Microorganisms (GCM) 10K type strain sequencing project: providing services to taxonomists for standard genome sequencing and annotation.</title>
        <authorList>
            <consortium name="The Broad Institute Genomics Platform"/>
            <consortium name="The Broad Institute Genome Sequencing Center for Infectious Disease"/>
            <person name="Wu L."/>
            <person name="Ma J."/>
        </authorList>
    </citation>
    <scope>NUCLEOTIDE SEQUENCE [LARGE SCALE GENOMIC DNA]</scope>
    <source>
        <strain evidence="13">CCM 7427</strain>
    </source>
</reference>
<dbReference type="InterPro" id="IPR003661">
    <property type="entry name" value="HisK_dim/P_dom"/>
</dbReference>
<keyword evidence="5" id="KW-0808">Transferase</keyword>
<dbReference type="InterPro" id="IPR003594">
    <property type="entry name" value="HATPase_dom"/>
</dbReference>
<keyword evidence="7 12" id="KW-0418">Kinase</keyword>
<evidence type="ECO:0000256" key="8">
    <source>
        <dbReference type="ARBA" id="ARBA00022989"/>
    </source>
</evidence>
<evidence type="ECO:0000256" key="5">
    <source>
        <dbReference type="ARBA" id="ARBA00022679"/>
    </source>
</evidence>
<dbReference type="RefSeq" id="WP_386834462.1">
    <property type="nucleotide sequence ID" value="NZ_JBHUNP010000001.1"/>
</dbReference>
<dbReference type="PANTHER" id="PTHR45436">
    <property type="entry name" value="SENSOR HISTIDINE KINASE YKOH"/>
    <property type="match status" value="1"/>
</dbReference>
<dbReference type="Pfam" id="PF02518">
    <property type="entry name" value="HATPase_c"/>
    <property type="match status" value="1"/>
</dbReference>
<keyword evidence="4" id="KW-0597">Phosphoprotein</keyword>
<dbReference type="InterPro" id="IPR050428">
    <property type="entry name" value="TCS_sensor_his_kinase"/>
</dbReference>
<dbReference type="InterPro" id="IPR005467">
    <property type="entry name" value="His_kinase_dom"/>
</dbReference>
<dbReference type="EMBL" id="JBHUNP010000001">
    <property type="protein sequence ID" value="MFD2649053.1"/>
    <property type="molecule type" value="Genomic_DNA"/>
</dbReference>
<dbReference type="InterPro" id="IPR036097">
    <property type="entry name" value="HisK_dim/P_sf"/>
</dbReference>
<evidence type="ECO:0000256" key="10">
    <source>
        <dbReference type="SAM" id="Phobius"/>
    </source>
</evidence>
<dbReference type="Gene3D" id="1.10.287.130">
    <property type="match status" value="1"/>
</dbReference>
<dbReference type="Gene3D" id="3.30.565.10">
    <property type="entry name" value="Histidine kinase-like ATPase, C-terminal domain"/>
    <property type="match status" value="1"/>
</dbReference>
<dbReference type="PROSITE" id="PS50109">
    <property type="entry name" value="HIS_KIN"/>
    <property type="match status" value="1"/>
</dbReference>
<name>A0ABW5QN58_9HYPH</name>
<evidence type="ECO:0000256" key="6">
    <source>
        <dbReference type="ARBA" id="ARBA00022692"/>
    </source>
</evidence>
<keyword evidence="6 10" id="KW-0812">Transmembrane</keyword>
<comment type="subcellular location">
    <subcellularLocation>
        <location evidence="2">Membrane</location>
    </subcellularLocation>
</comment>
<protein>
    <recommendedName>
        <fullName evidence="3">histidine kinase</fullName>
        <ecNumber evidence="3">2.7.13.3</ecNumber>
    </recommendedName>
</protein>
<dbReference type="CDD" id="cd00082">
    <property type="entry name" value="HisKA"/>
    <property type="match status" value="1"/>
</dbReference>
<evidence type="ECO:0000256" key="2">
    <source>
        <dbReference type="ARBA" id="ARBA00004370"/>
    </source>
</evidence>
<evidence type="ECO:0000256" key="4">
    <source>
        <dbReference type="ARBA" id="ARBA00022553"/>
    </source>
</evidence>
<evidence type="ECO:0000313" key="13">
    <source>
        <dbReference type="Proteomes" id="UP001597521"/>
    </source>
</evidence>
<keyword evidence="13" id="KW-1185">Reference proteome</keyword>
<feature type="transmembrane region" description="Helical" evidence="10">
    <location>
        <begin position="167"/>
        <end position="188"/>
    </location>
</feature>
<dbReference type="SUPFAM" id="SSF47384">
    <property type="entry name" value="Homodimeric domain of signal transducing histidine kinase"/>
    <property type="match status" value="1"/>
</dbReference>
<sequence>MNLSSLRLRLMGLALVWVVLSLVAAAVVLQYLFAINIERTMRSDMEATLGRLAAVIMPEMETPAISAPLPDPLYSVPLSGKYWQIEDAETGETTRSRSLWDLELAVPDAGGGQAVMSHVEGPSGGHLLLLTQMLEMSGPERTRLFRVTVGEDHAPIDAAISSFNSDAAAVLALLGSLLILAAWLQIVLGLSPVTALRRGVEEVRQGSADRLRGKFPTELAPLVEEVNALLESRETSVTKARERAADLAHGLKTPLAALHGVAERLRAQGEEREAHLIDDLAFEMSERVDHQLRLAVLHQRTSAHTASTSLNTAVLRTLTVLKKTARGETLHWVAQLGDDCQVDMHRQDLLELVGIVLENAAKWAEGRVTIRGWRAGEHASVSVEDDGPGIAEDQLEQLGRRGVRLDESKPGSGLGLAMAAEILEINRGAIAYDRAESGGLKVTLTLPLAARG</sequence>
<dbReference type="GO" id="GO:0016301">
    <property type="term" value="F:kinase activity"/>
    <property type="evidence" value="ECO:0007669"/>
    <property type="project" value="UniProtKB-KW"/>
</dbReference>
<comment type="catalytic activity">
    <reaction evidence="1">
        <text>ATP + protein L-histidine = ADP + protein N-phospho-L-histidine.</text>
        <dbReference type="EC" id="2.7.13.3"/>
    </reaction>
</comment>
<evidence type="ECO:0000313" key="12">
    <source>
        <dbReference type="EMBL" id="MFD2649053.1"/>
    </source>
</evidence>
<gene>
    <name evidence="12" type="ORF">ACFSX5_14790</name>
</gene>
<dbReference type="InterPro" id="IPR036890">
    <property type="entry name" value="HATPase_C_sf"/>
</dbReference>
<evidence type="ECO:0000256" key="7">
    <source>
        <dbReference type="ARBA" id="ARBA00022777"/>
    </source>
</evidence>
<evidence type="ECO:0000256" key="1">
    <source>
        <dbReference type="ARBA" id="ARBA00000085"/>
    </source>
</evidence>
<organism evidence="12 13">
    <name type="scientific">Devosia albogilva</name>
    <dbReference type="NCBI Taxonomy" id="429726"/>
    <lineage>
        <taxon>Bacteria</taxon>
        <taxon>Pseudomonadati</taxon>
        <taxon>Pseudomonadota</taxon>
        <taxon>Alphaproteobacteria</taxon>
        <taxon>Hyphomicrobiales</taxon>
        <taxon>Devosiaceae</taxon>
        <taxon>Devosia</taxon>
    </lineage>
</organism>
<evidence type="ECO:0000259" key="11">
    <source>
        <dbReference type="PROSITE" id="PS50109"/>
    </source>
</evidence>
<evidence type="ECO:0000256" key="3">
    <source>
        <dbReference type="ARBA" id="ARBA00012438"/>
    </source>
</evidence>
<dbReference type="PRINTS" id="PR00344">
    <property type="entry name" value="BCTRLSENSOR"/>
</dbReference>
<dbReference type="EC" id="2.7.13.3" evidence="3"/>
<keyword evidence="8 10" id="KW-1133">Transmembrane helix</keyword>
<evidence type="ECO:0000256" key="9">
    <source>
        <dbReference type="ARBA" id="ARBA00023136"/>
    </source>
</evidence>
<accession>A0ABW5QN58</accession>
<dbReference type="Proteomes" id="UP001597521">
    <property type="component" value="Unassembled WGS sequence"/>
</dbReference>
<comment type="caution">
    <text evidence="12">The sequence shown here is derived from an EMBL/GenBank/DDBJ whole genome shotgun (WGS) entry which is preliminary data.</text>
</comment>
<dbReference type="InterPro" id="IPR004358">
    <property type="entry name" value="Sig_transdc_His_kin-like_C"/>
</dbReference>
<feature type="domain" description="Histidine kinase" evidence="11">
    <location>
        <begin position="246"/>
        <end position="450"/>
    </location>
</feature>